<keyword evidence="3" id="KW-1185">Reference proteome</keyword>
<reference evidence="2 3" key="1">
    <citation type="submission" date="2018-10" db="EMBL/GenBank/DDBJ databases">
        <authorList>
            <person name="Ekblom R."/>
            <person name="Jareborg N."/>
        </authorList>
    </citation>
    <scope>NUCLEOTIDE SEQUENCE [LARGE SCALE GENOMIC DNA]</scope>
    <source>
        <tissue evidence="2">Muscle</tissue>
    </source>
</reference>
<evidence type="ECO:0000256" key="1">
    <source>
        <dbReference type="SAM" id="SignalP"/>
    </source>
</evidence>
<sequence>MIILVLVGCLEVLQEARGKKLHQGILLYVSAYDLGVLLYSP</sequence>
<accession>A0A9X9MDV9</accession>
<name>A0A9X9MDV9_GULGU</name>
<comment type="caution">
    <text evidence="2">The sequence shown here is derived from an EMBL/GenBank/DDBJ whole genome shotgun (WGS) entry which is preliminary data.</text>
</comment>
<feature type="signal peptide" evidence="1">
    <location>
        <begin position="1"/>
        <end position="18"/>
    </location>
</feature>
<organism evidence="2 3">
    <name type="scientific">Gulo gulo</name>
    <name type="common">Wolverine</name>
    <name type="synonym">Gluton</name>
    <dbReference type="NCBI Taxonomy" id="48420"/>
    <lineage>
        <taxon>Eukaryota</taxon>
        <taxon>Metazoa</taxon>
        <taxon>Chordata</taxon>
        <taxon>Craniata</taxon>
        <taxon>Vertebrata</taxon>
        <taxon>Euteleostomi</taxon>
        <taxon>Mammalia</taxon>
        <taxon>Eutheria</taxon>
        <taxon>Laurasiatheria</taxon>
        <taxon>Carnivora</taxon>
        <taxon>Caniformia</taxon>
        <taxon>Musteloidea</taxon>
        <taxon>Mustelidae</taxon>
        <taxon>Guloninae</taxon>
        <taxon>Gulo</taxon>
    </lineage>
</organism>
<gene>
    <name evidence="2" type="ORF">BN2614_LOCUS2</name>
</gene>
<evidence type="ECO:0000313" key="3">
    <source>
        <dbReference type="Proteomes" id="UP000269945"/>
    </source>
</evidence>
<dbReference type="EMBL" id="CYRY02047191">
    <property type="protein sequence ID" value="VCX43130.1"/>
    <property type="molecule type" value="Genomic_DNA"/>
</dbReference>
<evidence type="ECO:0000313" key="2">
    <source>
        <dbReference type="EMBL" id="VCX43130.1"/>
    </source>
</evidence>
<feature type="chain" id="PRO_5040991952" evidence="1">
    <location>
        <begin position="19"/>
        <end position="41"/>
    </location>
</feature>
<protein>
    <submittedName>
        <fullName evidence="2">Uncharacterized protein</fullName>
    </submittedName>
</protein>
<dbReference type="Proteomes" id="UP000269945">
    <property type="component" value="Unassembled WGS sequence"/>
</dbReference>
<dbReference type="AlphaFoldDB" id="A0A9X9MDV9"/>
<proteinExistence type="predicted"/>
<keyword evidence="1" id="KW-0732">Signal</keyword>